<protein>
    <submittedName>
        <fullName evidence="1">Uncharacterized protein</fullName>
    </submittedName>
</protein>
<dbReference type="Proteomes" id="UP000256345">
    <property type="component" value="Unassembled WGS sequence"/>
</dbReference>
<dbReference type="EMBL" id="QUMU01000004">
    <property type="protein sequence ID" value="REG32933.1"/>
    <property type="molecule type" value="Genomic_DNA"/>
</dbReference>
<dbReference type="Proteomes" id="UP000035579">
    <property type="component" value="Chromosome"/>
</dbReference>
<gene>
    <name evidence="1" type="ORF">AA314_01997</name>
    <name evidence="2" type="ORF">ATI61_104223</name>
</gene>
<evidence type="ECO:0000313" key="1">
    <source>
        <dbReference type="EMBL" id="AKJ00371.1"/>
    </source>
</evidence>
<reference evidence="1 3" key="1">
    <citation type="submission" date="2015-05" db="EMBL/GenBank/DDBJ databases">
        <title>Genome assembly of Archangium gephyra DSM 2261.</title>
        <authorList>
            <person name="Sharma G."/>
            <person name="Subramanian S."/>
        </authorList>
    </citation>
    <scope>NUCLEOTIDE SEQUENCE [LARGE SCALE GENOMIC DNA]</scope>
    <source>
        <strain evidence="1 3">DSM 2261</strain>
    </source>
</reference>
<proteinExistence type="predicted"/>
<dbReference type="RefSeq" id="WP_147332847.1">
    <property type="nucleotide sequence ID" value="NZ_CP011509.1"/>
</dbReference>
<dbReference type="AlphaFoldDB" id="A0AAC8Q3L7"/>
<organism evidence="1 3">
    <name type="scientific">Archangium gephyra</name>
    <dbReference type="NCBI Taxonomy" id="48"/>
    <lineage>
        <taxon>Bacteria</taxon>
        <taxon>Pseudomonadati</taxon>
        <taxon>Myxococcota</taxon>
        <taxon>Myxococcia</taxon>
        <taxon>Myxococcales</taxon>
        <taxon>Cystobacterineae</taxon>
        <taxon>Archangiaceae</taxon>
        <taxon>Archangium</taxon>
    </lineage>
</organism>
<reference evidence="2 4" key="2">
    <citation type="submission" date="2018-08" db="EMBL/GenBank/DDBJ databases">
        <title>Genomic Encyclopedia of Archaeal and Bacterial Type Strains, Phase II (KMG-II): from individual species to whole genera.</title>
        <authorList>
            <person name="Goeker M."/>
        </authorList>
    </citation>
    <scope>NUCLEOTIDE SEQUENCE [LARGE SCALE GENOMIC DNA]</scope>
    <source>
        <strain evidence="2 4">DSM 2261</strain>
    </source>
</reference>
<sequence length="89" mass="9314">MSDQTLPYRVLSSVRFSAQPLTQALAMTLHQAAHEPHTRGDAVRDVAGAAYEVQHSGAVISWGPTVTFPAGSTSSVVGKRLTSAPQALA</sequence>
<name>A0AAC8Q3L7_9BACT</name>
<dbReference type="EMBL" id="CP011509">
    <property type="protein sequence ID" value="AKJ00371.1"/>
    <property type="molecule type" value="Genomic_DNA"/>
</dbReference>
<dbReference type="KEGG" id="age:AA314_01997"/>
<evidence type="ECO:0000313" key="2">
    <source>
        <dbReference type="EMBL" id="REG32933.1"/>
    </source>
</evidence>
<keyword evidence="4" id="KW-1185">Reference proteome</keyword>
<evidence type="ECO:0000313" key="4">
    <source>
        <dbReference type="Proteomes" id="UP000256345"/>
    </source>
</evidence>
<accession>A0AAC8Q3L7</accession>
<evidence type="ECO:0000313" key="3">
    <source>
        <dbReference type="Proteomes" id="UP000035579"/>
    </source>
</evidence>